<sequence>MTDLSLETTRAIPHPPEKVFDTWLNPDMLAKFMLPGPGMTVPEAHSDAKVGGRFKIIMRAPEAGDLPHEGEYKVIDRPNRLQFTWNSPYSQDDSTVTLDFTPTEAGTELRLHHVRFPSQESRDNHEGGWAAILAALETAL</sequence>
<name>A0A0N7LPF0_9RHOB</name>
<dbReference type="AlphaFoldDB" id="A0A0N7LPF0"/>
<evidence type="ECO:0000256" key="1">
    <source>
        <dbReference type="ARBA" id="ARBA00006817"/>
    </source>
</evidence>
<dbReference type="Pfam" id="PF08327">
    <property type="entry name" value="AHSA1"/>
    <property type="match status" value="1"/>
</dbReference>
<dbReference type="InterPro" id="IPR013538">
    <property type="entry name" value="ASHA1/2-like_C"/>
</dbReference>
<dbReference type="Proteomes" id="UP000050786">
    <property type="component" value="Unassembled WGS sequence"/>
</dbReference>
<dbReference type="SUPFAM" id="SSF55961">
    <property type="entry name" value="Bet v1-like"/>
    <property type="match status" value="1"/>
</dbReference>
<organism evidence="3 4">
    <name type="scientific">Ruegeria atlantica</name>
    <dbReference type="NCBI Taxonomy" id="81569"/>
    <lineage>
        <taxon>Bacteria</taxon>
        <taxon>Pseudomonadati</taxon>
        <taxon>Pseudomonadota</taxon>
        <taxon>Alphaproteobacteria</taxon>
        <taxon>Rhodobacterales</taxon>
        <taxon>Roseobacteraceae</taxon>
        <taxon>Ruegeria</taxon>
    </lineage>
</organism>
<dbReference type="CDD" id="cd07814">
    <property type="entry name" value="SRPBCC_CalC_Aha1-like"/>
    <property type="match status" value="1"/>
</dbReference>
<proteinExistence type="inferred from homology"/>
<comment type="similarity">
    <text evidence="1">Belongs to the AHA1 family.</text>
</comment>
<dbReference type="Gene3D" id="3.30.530.20">
    <property type="match status" value="1"/>
</dbReference>
<gene>
    <name evidence="3" type="ORF">RUM4293_03946</name>
</gene>
<reference evidence="4" key="1">
    <citation type="submission" date="2015-09" db="EMBL/GenBank/DDBJ databases">
        <authorList>
            <person name="Rodrigo-Torres L."/>
            <person name="Arahal D.R."/>
        </authorList>
    </citation>
    <scope>NUCLEOTIDE SEQUENCE [LARGE SCALE GENOMIC DNA]</scope>
    <source>
        <strain evidence="4">CECT 4293</strain>
    </source>
</reference>
<evidence type="ECO:0000313" key="3">
    <source>
        <dbReference type="EMBL" id="CUH45036.1"/>
    </source>
</evidence>
<accession>A0A0N7LPF0</accession>
<dbReference type="InterPro" id="IPR023393">
    <property type="entry name" value="START-like_dom_sf"/>
</dbReference>
<protein>
    <recommendedName>
        <fullName evidence="2">Activator of Hsp90 ATPase homologue 1/2-like C-terminal domain-containing protein</fullName>
    </recommendedName>
</protein>
<feature type="domain" description="Activator of Hsp90 ATPase homologue 1/2-like C-terminal" evidence="2">
    <location>
        <begin position="14"/>
        <end position="140"/>
    </location>
</feature>
<keyword evidence="4" id="KW-1185">Reference proteome</keyword>
<evidence type="ECO:0000259" key="2">
    <source>
        <dbReference type="Pfam" id="PF08327"/>
    </source>
</evidence>
<dbReference type="EMBL" id="CYPS01000064">
    <property type="protein sequence ID" value="CUH45036.1"/>
    <property type="molecule type" value="Genomic_DNA"/>
</dbReference>
<evidence type="ECO:0000313" key="4">
    <source>
        <dbReference type="Proteomes" id="UP000050786"/>
    </source>
</evidence>
<dbReference type="RefSeq" id="WP_058274973.1">
    <property type="nucleotide sequence ID" value="NZ_CYPS01000064.1"/>
</dbReference>